<dbReference type="EMBL" id="DRLD01000306">
    <property type="protein sequence ID" value="HED11202.1"/>
    <property type="molecule type" value="Genomic_DNA"/>
</dbReference>
<evidence type="ECO:0008006" key="2">
    <source>
        <dbReference type="Google" id="ProtNLM"/>
    </source>
</evidence>
<proteinExistence type="predicted"/>
<accession>A0A7V1PVB2</accession>
<dbReference type="GO" id="GO:0016787">
    <property type="term" value="F:hydrolase activity"/>
    <property type="evidence" value="ECO:0007669"/>
    <property type="project" value="InterPro"/>
</dbReference>
<dbReference type="Gene3D" id="3.60.20.10">
    <property type="entry name" value="Glutamine Phosphoribosylpyrophosphate, subunit 1, domain 1"/>
    <property type="match status" value="1"/>
</dbReference>
<dbReference type="PANTHER" id="PTHR34218:SF4">
    <property type="entry name" value="ACYL-HOMOSERINE LACTONE ACYLASE QUIP"/>
    <property type="match status" value="1"/>
</dbReference>
<dbReference type="GO" id="GO:0017000">
    <property type="term" value="P:antibiotic biosynthetic process"/>
    <property type="evidence" value="ECO:0007669"/>
    <property type="project" value="InterPro"/>
</dbReference>
<dbReference type="SUPFAM" id="SSF56235">
    <property type="entry name" value="N-terminal nucleophile aminohydrolases (Ntn hydrolases)"/>
    <property type="match status" value="1"/>
</dbReference>
<organism evidence="1">
    <name type="scientific">Caldithrix abyssi</name>
    <dbReference type="NCBI Taxonomy" id="187145"/>
    <lineage>
        <taxon>Bacteria</taxon>
        <taxon>Pseudomonadati</taxon>
        <taxon>Calditrichota</taxon>
        <taxon>Calditrichia</taxon>
        <taxon>Calditrichales</taxon>
        <taxon>Calditrichaceae</taxon>
        <taxon>Caldithrix</taxon>
    </lineage>
</organism>
<gene>
    <name evidence="1" type="ORF">ENJ10_10985</name>
</gene>
<reference evidence="1" key="1">
    <citation type="journal article" date="2020" name="mSystems">
        <title>Genome- and Community-Level Interaction Insights into Carbon Utilization and Element Cycling Functions of Hydrothermarchaeota in Hydrothermal Sediment.</title>
        <authorList>
            <person name="Zhou Z."/>
            <person name="Liu Y."/>
            <person name="Xu W."/>
            <person name="Pan J."/>
            <person name="Luo Z.H."/>
            <person name="Li M."/>
        </authorList>
    </citation>
    <scope>NUCLEOTIDE SEQUENCE [LARGE SCALE GENOMIC DNA]</scope>
    <source>
        <strain evidence="1">HyVt-456</strain>
    </source>
</reference>
<dbReference type="InterPro" id="IPR029055">
    <property type="entry name" value="Ntn_hydrolases_N"/>
</dbReference>
<dbReference type="Pfam" id="PF01804">
    <property type="entry name" value="Penicil_amidase"/>
    <property type="match status" value="1"/>
</dbReference>
<dbReference type="InterPro" id="IPR002692">
    <property type="entry name" value="S45"/>
</dbReference>
<dbReference type="Gene3D" id="1.10.1400.10">
    <property type="match status" value="1"/>
</dbReference>
<dbReference type="PANTHER" id="PTHR34218">
    <property type="entry name" value="PEPTIDASE S45 PENICILLIN AMIDASE"/>
    <property type="match status" value="1"/>
</dbReference>
<evidence type="ECO:0000313" key="1">
    <source>
        <dbReference type="EMBL" id="HED11202.1"/>
    </source>
</evidence>
<comment type="caution">
    <text evidence="1">The sequence shown here is derived from an EMBL/GenBank/DDBJ whole genome shotgun (WGS) entry which is preliminary data.</text>
</comment>
<dbReference type="InterPro" id="IPR043147">
    <property type="entry name" value="Penicillin_amidase_A-knob"/>
</dbReference>
<dbReference type="Proteomes" id="UP000886005">
    <property type="component" value="Unassembled WGS sequence"/>
</dbReference>
<dbReference type="AlphaFoldDB" id="A0A7V1PVB2"/>
<feature type="non-terminal residue" evidence="1">
    <location>
        <position position="1"/>
    </location>
</feature>
<protein>
    <recommendedName>
        <fullName evidence="2">Penicillin acylase family protein</fullName>
    </recommendedName>
</protein>
<sequence length="297" mass="33463">YNPPRGWLATANNKHQSPLEGVDIPGNYFANRIMRISDLLGQDKKFSAADFKVMQQDRIDASLIHFRDIVKEALQKNLEKTFGDEVLAWKGDTGLDSRPAAFLNLLQQELKTRIFKDELGKIYKKVRIIWVEQLLASNSGAWYDDVTTEKVESRDDILAAAIVAAENKTQNKTWGDFQSFTMAHPLSVVPLLSGWLDLKKGPMPWPGTEGTINVSFSLFADDAFNAVVGPSWRFVVDFSKPLEGEMVIPAGNSGNPMGEHFMDFYEMWKNGEYWPVSLDKQTTYGRAAQVLKLQPAK</sequence>
<name>A0A7V1PVB2_CALAY</name>